<dbReference type="EMBL" id="SLXQ01000007">
    <property type="protein sequence ID" value="TCP50909.1"/>
    <property type="molecule type" value="Genomic_DNA"/>
</dbReference>
<comment type="caution">
    <text evidence="2">The sequence shown here is derived from an EMBL/GenBank/DDBJ whole genome shotgun (WGS) entry which is preliminary data.</text>
</comment>
<evidence type="ECO:0000313" key="2">
    <source>
        <dbReference type="EMBL" id="TCP50909.1"/>
    </source>
</evidence>
<dbReference type="InterPro" id="IPR021005">
    <property type="entry name" value="Znf_CGNR"/>
</dbReference>
<dbReference type="Proteomes" id="UP000294911">
    <property type="component" value="Unassembled WGS sequence"/>
</dbReference>
<keyword evidence="3" id="KW-1185">Reference proteome</keyword>
<dbReference type="Pfam" id="PF11706">
    <property type="entry name" value="zf-CGNR"/>
    <property type="match status" value="1"/>
</dbReference>
<dbReference type="PANTHER" id="PTHR35525">
    <property type="entry name" value="BLL6575 PROTEIN"/>
    <property type="match status" value="1"/>
</dbReference>
<name>A0A4R2QPP8_9PSEU</name>
<dbReference type="OrthoDB" id="3531194at2"/>
<dbReference type="RefSeq" id="WP_132878147.1">
    <property type="nucleotide sequence ID" value="NZ_SLXQ01000007.1"/>
</dbReference>
<gene>
    <name evidence="2" type="ORF">EV191_107173</name>
</gene>
<organism evidence="2 3">
    <name type="scientific">Tamaricihabitans halophyticus</name>
    <dbReference type="NCBI Taxonomy" id="1262583"/>
    <lineage>
        <taxon>Bacteria</taxon>
        <taxon>Bacillati</taxon>
        <taxon>Actinomycetota</taxon>
        <taxon>Actinomycetes</taxon>
        <taxon>Pseudonocardiales</taxon>
        <taxon>Pseudonocardiaceae</taxon>
        <taxon>Tamaricihabitans</taxon>
    </lineage>
</organism>
<dbReference type="InterPro" id="IPR010852">
    <property type="entry name" value="ABATE"/>
</dbReference>
<dbReference type="AlphaFoldDB" id="A0A4R2QPP8"/>
<protein>
    <submittedName>
        <fullName evidence="2">CGNR zinc finger protein</fullName>
    </submittedName>
</protein>
<feature type="domain" description="Zinc finger CGNR" evidence="1">
    <location>
        <begin position="123"/>
        <end position="165"/>
    </location>
</feature>
<dbReference type="InterPro" id="IPR023286">
    <property type="entry name" value="ABATE_dom_sf"/>
</dbReference>
<dbReference type="PANTHER" id="PTHR35525:SF3">
    <property type="entry name" value="BLL6575 PROTEIN"/>
    <property type="match status" value="1"/>
</dbReference>
<reference evidence="2 3" key="1">
    <citation type="submission" date="2019-03" db="EMBL/GenBank/DDBJ databases">
        <title>Genomic Encyclopedia of Type Strains, Phase IV (KMG-IV): sequencing the most valuable type-strain genomes for metagenomic binning, comparative biology and taxonomic classification.</title>
        <authorList>
            <person name="Goeker M."/>
        </authorList>
    </citation>
    <scope>NUCLEOTIDE SEQUENCE [LARGE SCALE GENOMIC DNA]</scope>
    <source>
        <strain evidence="2 3">DSM 45765</strain>
    </source>
</reference>
<evidence type="ECO:0000259" key="1">
    <source>
        <dbReference type="Pfam" id="PF11706"/>
    </source>
</evidence>
<dbReference type="SUPFAM" id="SSF160904">
    <property type="entry name" value="Jann2411-like"/>
    <property type="match status" value="1"/>
</dbReference>
<evidence type="ECO:0000313" key="3">
    <source>
        <dbReference type="Proteomes" id="UP000294911"/>
    </source>
</evidence>
<sequence>MHFNHYGGSGAELAVWLVNGVEDADELVRRRYLGAERLSRKDQDLLAAWTVRLRAVFAATDTDTRVDLINELLAETASKPYISRHEGKPPHLHYASERDDVLTRACAFTASGLAHLMCEAPDRFGHCGRDGCDVVYVDTSRNGRRRYCSTRCANQTRVAEHRHRQRLSP</sequence>
<accession>A0A4R2QPP8</accession>
<proteinExistence type="predicted"/>
<dbReference type="Gene3D" id="1.10.3300.10">
    <property type="entry name" value="Jann2411-like domain"/>
    <property type="match status" value="1"/>
</dbReference>